<dbReference type="InterPro" id="IPR027417">
    <property type="entry name" value="P-loop_NTPase"/>
</dbReference>
<dbReference type="SUPFAM" id="SSF52540">
    <property type="entry name" value="P-loop containing nucleoside triphosphate hydrolases"/>
    <property type="match status" value="1"/>
</dbReference>
<dbReference type="Proteomes" id="UP000198287">
    <property type="component" value="Unassembled WGS sequence"/>
</dbReference>
<keyword evidence="5 7" id="KW-0342">GTP-binding</keyword>
<feature type="compositionally biased region" description="Polar residues" evidence="8">
    <location>
        <begin position="1"/>
        <end position="10"/>
    </location>
</feature>
<dbReference type="EMBL" id="LNIX01000001">
    <property type="protein sequence ID" value="OXA63893.1"/>
    <property type="molecule type" value="Genomic_DNA"/>
</dbReference>
<dbReference type="Gene3D" id="3.40.50.300">
    <property type="entry name" value="P-loop containing nucleotide triphosphate hydrolases"/>
    <property type="match status" value="1"/>
</dbReference>
<proteinExistence type="inferred from homology"/>
<evidence type="ECO:0000256" key="6">
    <source>
        <dbReference type="ARBA" id="ARBA00023306"/>
    </source>
</evidence>
<accession>A0A226F276</accession>
<dbReference type="GO" id="GO:0005525">
    <property type="term" value="F:GTP binding"/>
    <property type="evidence" value="ECO:0007669"/>
    <property type="project" value="UniProtKB-KW"/>
</dbReference>
<feature type="region of interest" description="Disordered" evidence="8">
    <location>
        <begin position="149"/>
        <end position="172"/>
    </location>
</feature>
<name>A0A226F276_FOLCA</name>
<feature type="compositionally biased region" description="Polar residues" evidence="8">
    <location>
        <begin position="149"/>
        <end position="171"/>
    </location>
</feature>
<keyword evidence="11" id="KW-1185">Reference proteome</keyword>
<dbReference type="OrthoDB" id="416553at2759"/>
<organism evidence="10 11">
    <name type="scientific">Folsomia candida</name>
    <name type="common">Springtail</name>
    <dbReference type="NCBI Taxonomy" id="158441"/>
    <lineage>
        <taxon>Eukaryota</taxon>
        <taxon>Metazoa</taxon>
        <taxon>Ecdysozoa</taxon>
        <taxon>Arthropoda</taxon>
        <taxon>Hexapoda</taxon>
        <taxon>Collembola</taxon>
        <taxon>Entomobryomorpha</taxon>
        <taxon>Isotomoidea</taxon>
        <taxon>Isotomidae</taxon>
        <taxon>Proisotominae</taxon>
        <taxon>Folsomia</taxon>
    </lineage>
</organism>
<dbReference type="OMA" id="MLIQSHM"/>
<evidence type="ECO:0000313" key="10">
    <source>
        <dbReference type="EMBL" id="OXA63893.1"/>
    </source>
</evidence>
<evidence type="ECO:0000256" key="7">
    <source>
        <dbReference type="RuleBase" id="RU004560"/>
    </source>
</evidence>
<dbReference type="GO" id="GO:0005737">
    <property type="term" value="C:cytoplasm"/>
    <property type="evidence" value="ECO:0007669"/>
    <property type="project" value="UniProtKB-SubCell"/>
</dbReference>
<keyword evidence="4 7" id="KW-0547">Nucleotide-binding</keyword>
<evidence type="ECO:0000256" key="8">
    <source>
        <dbReference type="SAM" id="MobiDB-lite"/>
    </source>
</evidence>
<dbReference type="GO" id="GO:0051301">
    <property type="term" value="P:cell division"/>
    <property type="evidence" value="ECO:0007669"/>
    <property type="project" value="UniProtKB-KW"/>
</dbReference>
<dbReference type="PANTHER" id="PTHR18884">
    <property type="entry name" value="SEPTIN"/>
    <property type="match status" value="1"/>
</dbReference>
<dbReference type="FunFam" id="3.40.50.300:FF:000064">
    <property type="entry name" value="Septin 4"/>
    <property type="match status" value="1"/>
</dbReference>
<evidence type="ECO:0000256" key="4">
    <source>
        <dbReference type="ARBA" id="ARBA00022741"/>
    </source>
</evidence>
<protein>
    <submittedName>
        <fullName evidence="10">Septin-4</fullName>
    </submittedName>
</protein>
<keyword evidence="3" id="KW-0132">Cell division</keyword>
<sequence>MSHSHSSNYAQPYHHRPPFSSSGPTVSTDRPATLNLQGKAAGPANSTNSNPTGLGMPSLPHKPTRYTPVYPTLMMPTNNPTISSGAGSKSSSYSSLTSSTPYSAYTRQPQNATTTTNQPLQPLTAQLPPKTLNTYESRHQYYQPAQRLQQYPPSHPSVTNLSNVSSKSAQNLGGGDSVPDVFCLSCPPAEFKFSDAYRAKTLPRVGKENERLIGFATLPEQVHRKSVKKGFDFTLMVVGESGLGKSTLINSLFLADFYNDRKLPTVSDLIKKTTSIQQHTIEIEERGVKLRLTVVDTPGFGDSINCEESWKTCVDYIDDQFHQYFQAESGLNRKHIQDGRVHCCLYFIPSYGRGLRQLDIQSLKTLQTRVNIIPVIGKSDILTPTEVRTLKDSILEDLKSNHIQIYQFPDCDEEEDEEFKKQDRELKAAIPFAVASSDTFVEVAGKRFRGRVYPWGIVEVENPNHSDFVKLRTMLIQSHMHDLKETTQELHYENFRARAIAQISQNPHNKERNKLKRESSSDVAQQQDMLLQKEAEIKRMQQMISKMEAKLRAAGQPQNRGESIDI</sequence>
<reference evidence="10 11" key="1">
    <citation type="submission" date="2015-12" db="EMBL/GenBank/DDBJ databases">
        <title>The genome of Folsomia candida.</title>
        <authorList>
            <person name="Faddeeva A."/>
            <person name="Derks M.F."/>
            <person name="Anvar Y."/>
            <person name="Smit S."/>
            <person name="Van Straalen N."/>
            <person name="Roelofs D."/>
        </authorList>
    </citation>
    <scope>NUCLEOTIDE SEQUENCE [LARGE SCALE GENOMIC DNA]</scope>
    <source>
        <strain evidence="10 11">VU population</strain>
        <tissue evidence="10">Whole body</tissue>
    </source>
</reference>
<evidence type="ECO:0000256" key="2">
    <source>
        <dbReference type="ARBA" id="ARBA00022490"/>
    </source>
</evidence>
<gene>
    <name evidence="10" type="ORF">Fcan01_03988</name>
</gene>
<comment type="subcellular location">
    <subcellularLocation>
        <location evidence="1">Cytoplasm</location>
    </subcellularLocation>
</comment>
<dbReference type="STRING" id="158441.A0A226F276"/>
<dbReference type="InterPro" id="IPR030379">
    <property type="entry name" value="G_SEPTIN_dom"/>
</dbReference>
<evidence type="ECO:0000256" key="5">
    <source>
        <dbReference type="ARBA" id="ARBA00023134"/>
    </source>
</evidence>
<dbReference type="AlphaFoldDB" id="A0A226F276"/>
<feature type="domain" description="Septin-type G" evidence="9">
    <location>
        <begin position="229"/>
        <end position="502"/>
    </location>
</feature>
<feature type="region of interest" description="Disordered" evidence="8">
    <location>
        <begin position="1"/>
        <end position="126"/>
    </location>
</feature>
<dbReference type="InterPro" id="IPR016491">
    <property type="entry name" value="Septin"/>
</dbReference>
<feature type="region of interest" description="Disordered" evidence="8">
    <location>
        <begin position="504"/>
        <end position="525"/>
    </location>
</feature>
<dbReference type="Pfam" id="PF00735">
    <property type="entry name" value="Septin"/>
    <property type="match status" value="1"/>
</dbReference>
<feature type="compositionally biased region" description="Basic and acidic residues" evidence="8">
    <location>
        <begin position="508"/>
        <end position="520"/>
    </location>
</feature>
<evidence type="ECO:0000256" key="1">
    <source>
        <dbReference type="ARBA" id="ARBA00004496"/>
    </source>
</evidence>
<feature type="compositionally biased region" description="Low complexity" evidence="8">
    <location>
        <begin position="83"/>
        <end position="126"/>
    </location>
</feature>
<keyword evidence="2" id="KW-0963">Cytoplasm</keyword>
<comment type="similarity">
    <text evidence="7">Belongs to the TRAFAC class TrmE-Era-EngA-EngB-Septin-like GTPase superfamily. Septin GTPase family.</text>
</comment>
<dbReference type="CDD" id="cd01850">
    <property type="entry name" value="CDC_Septin"/>
    <property type="match status" value="1"/>
</dbReference>
<feature type="compositionally biased region" description="Polar residues" evidence="8">
    <location>
        <begin position="19"/>
        <end position="36"/>
    </location>
</feature>
<dbReference type="PROSITE" id="PS51719">
    <property type="entry name" value="G_SEPTIN"/>
    <property type="match status" value="1"/>
</dbReference>
<comment type="caution">
    <text evidence="10">The sequence shown here is derived from an EMBL/GenBank/DDBJ whole genome shotgun (WGS) entry which is preliminary data.</text>
</comment>
<evidence type="ECO:0000259" key="9">
    <source>
        <dbReference type="PROSITE" id="PS51719"/>
    </source>
</evidence>
<evidence type="ECO:0000256" key="3">
    <source>
        <dbReference type="ARBA" id="ARBA00022618"/>
    </source>
</evidence>
<evidence type="ECO:0000313" key="11">
    <source>
        <dbReference type="Proteomes" id="UP000198287"/>
    </source>
</evidence>
<keyword evidence="6" id="KW-0131">Cell cycle</keyword>